<accession>A0A9Q0DHT4</accession>
<dbReference type="SUPFAM" id="SSF55550">
    <property type="entry name" value="SH2 domain"/>
    <property type="match status" value="1"/>
</dbReference>
<dbReference type="SMART" id="SM00252">
    <property type="entry name" value="SH2"/>
    <property type="match status" value="1"/>
</dbReference>
<keyword evidence="5" id="KW-1185">Reference proteome</keyword>
<feature type="region of interest" description="Disordered" evidence="2">
    <location>
        <begin position="181"/>
        <end position="242"/>
    </location>
</feature>
<comment type="caution">
    <text evidence="4">The sequence shown here is derived from an EMBL/GenBank/DDBJ whole genome shotgun (WGS) entry which is preliminary data.</text>
</comment>
<evidence type="ECO:0000256" key="1">
    <source>
        <dbReference type="PROSITE-ProRule" id="PRU00191"/>
    </source>
</evidence>
<dbReference type="AlphaFoldDB" id="A0A9Q0DHT4"/>
<feature type="region of interest" description="Disordered" evidence="2">
    <location>
        <begin position="509"/>
        <end position="533"/>
    </location>
</feature>
<feature type="region of interest" description="Disordered" evidence="2">
    <location>
        <begin position="302"/>
        <end position="361"/>
    </location>
</feature>
<dbReference type="PROSITE" id="PS50001">
    <property type="entry name" value="SH2"/>
    <property type="match status" value="1"/>
</dbReference>
<keyword evidence="1" id="KW-0727">SH2 domain</keyword>
<feature type="compositionally biased region" description="Polar residues" evidence="2">
    <location>
        <begin position="334"/>
        <end position="344"/>
    </location>
</feature>
<dbReference type="Gene3D" id="3.30.505.10">
    <property type="entry name" value="SH2 domain"/>
    <property type="match status" value="1"/>
</dbReference>
<evidence type="ECO:0000313" key="4">
    <source>
        <dbReference type="EMBL" id="KAJ3589369.1"/>
    </source>
</evidence>
<feature type="region of interest" description="Disordered" evidence="2">
    <location>
        <begin position="456"/>
        <end position="492"/>
    </location>
</feature>
<dbReference type="OrthoDB" id="10013007at2759"/>
<evidence type="ECO:0000256" key="2">
    <source>
        <dbReference type="SAM" id="MobiDB-lite"/>
    </source>
</evidence>
<dbReference type="InterPro" id="IPR036860">
    <property type="entry name" value="SH2_dom_sf"/>
</dbReference>
<name>A0A9Q0DHT4_9TELE</name>
<dbReference type="EMBL" id="JANIIK010000115">
    <property type="protein sequence ID" value="KAJ3589369.1"/>
    <property type="molecule type" value="Genomic_DNA"/>
</dbReference>
<gene>
    <name evidence="4" type="ORF">NHX12_010214</name>
</gene>
<feature type="compositionally biased region" description="Low complexity" evidence="2">
    <location>
        <begin position="26"/>
        <end position="37"/>
    </location>
</feature>
<evidence type="ECO:0000313" key="5">
    <source>
        <dbReference type="Proteomes" id="UP001148018"/>
    </source>
</evidence>
<evidence type="ECO:0000259" key="3">
    <source>
        <dbReference type="PROSITE" id="PS50001"/>
    </source>
</evidence>
<feature type="compositionally biased region" description="Polar residues" evidence="2">
    <location>
        <begin position="202"/>
        <end position="212"/>
    </location>
</feature>
<feature type="region of interest" description="Disordered" evidence="2">
    <location>
        <begin position="1"/>
        <end position="38"/>
    </location>
</feature>
<reference evidence="4" key="1">
    <citation type="submission" date="2022-07" db="EMBL/GenBank/DDBJ databases">
        <title>Chromosome-level genome of Muraenolepis orangiensis.</title>
        <authorList>
            <person name="Kim J."/>
        </authorList>
    </citation>
    <scope>NUCLEOTIDE SEQUENCE</scope>
    <source>
        <strain evidence="4">KU_S4_2022</strain>
        <tissue evidence="4">Muscle</tissue>
    </source>
</reference>
<protein>
    <recommendedName>
        <fullName evidence="3">SH2 domain-containing protein</fullName>
    </recommendedName>
</protein>
<dbReference type="InterPro" id="IPR000980">
    <property type="entry name" value="SH2"/>
</dbReference>
<sequence>MQHASSYPIREDPLYDFPEPAPSPPTTTRRAGGPQRAQGSLKSVSVLDRLLFTLPVWLQLSINPATALHILQREPPGAFLVRNSRTSRRNVLCVRLTDDSVPSFVQQFGIRELHSIFCLESSAISFPDLPRLIAFYCVSRDVLPFPLELPEAIAKATSHKQLESISHMGIEFWSSQLNYRGPRESPKAKDHQKKEPGAAEKSSPTPASQLPSTAALPQPHPANQIREPSQSDAAASQSGTSPTVFQKLCPITTRGPRELNCSPGVGALCFVNPLFLQSQSVLHRRHLFKRSLKVRVSTETTSYLSPPVAPPPPPPLMPKTRGKCKPERILGDPVQTQDALTEGQSGAPGPGGREEDQTKDRVPVELGAIPAGPEATDDDEATVESLQDESHYMEPSQVVNIKRWASPSPFLKVCPLPSPLHSPSVSPPLSPYQFPSPSRKLPFSLSPFASPYISPTAEDPYHVPCSTPLSLGQDGVAEGPREPAGWEETEQEEVELLLEQLYASNLNDPECCGSLSGSEDEESLAPSPLPLPP</sequence>
<organism evidence="4 5">
    <name type="scientific">Muraenolepis orangiensis</name>
    <name type="common">Patagonian moray cod</name>
    <dbReference type="NCBI Taxonomy" id="630683"/>
    <lineage>
        <taxon>Eukaryota</taxon>
        <taxon>Metazoa</taxon>
        <taxon>Chordata</taxon>
        <taxon>Craniata</taxon>
        <taxon>Vertebrata</taxon>
        <taxon>Euteleostomi</taxon>
        <taxon>Actinopterygii</taxon>
        <taxon>Neopterygii</taxon>
        <taxon>Teleostei</taxon>
        <taxon>Neoteleostei</taxon>
        <taxon>Acanthomorphata</taxon>
        <taxon>Zeiogadaria</taxon>
        <taxon>Gadariae</taxon>
        <taxon>Gadiformes</taxon>
        <taxon>Muraenolepidoidei</taxon>
        <taxon>Muraenolepididae</taxon>
        <taxon>Muraenolepis</taxon>
    </lineage>
</organism>
<feature type="compositionally biased region" description="Basic and acidic residues" evidence="2">
    <location>
        <begin position="181"/>
        <end position="198"/>
    </location>
</feature>
<dbReference type="Proteomes" id="UP001148018">
    <property type="component" value="Unassembled WGS sequence"/>
</dbReference>
<feature type="compositionally biased region" description="Polar residues" evidence="2">
    <location>
        <begin position="226"/>
        <end position="242"/>
    </location>
</feature>
<proteinExistence type="predicted"/>
<feature type="domain" description="SH2" evidence="3">
    <location>
        <begin position="57"/>
        <end position="151"/>
    </location>
</feature>
<feature type="compositionally biased region" description="Basic and acidic residues" evidence="2">
    <location>
        <begin position="352"/>
        <end position="361"/>
    </location>
</feature>
<feature type="compositionally biased region" description="Pro residues" evidence="2">
    <location>
        <begin position="307"/>
        <end position="317"/>
    </location>
</feature>